<protein>
    <submittedName>
        <fullName evidence="4">Sulfatase-like hydrolase/transferase</fullName>
    </submittedName>
</protein>
<sequence length="524" mass="59842">MVKSRPNILFIFTDQLRADCIAALGNSQIKTPNIDRLVREGTAFTHCYTPSPVCMPARHALTCGAPPHQTGCVDNLPISCDRGSFMDGLNELGYQTHGIGKMHFVKAKGDWGFQTREHAEEIMGESARDDYRDYLSENGYEHVQDPYGFRSEYYYLPQPSQLPDRLHNNAWVADRSIEFLKNRDKEKPFFLWSSWIKPHPPFEAPVPWSRLYRMHEMDSPYLPEDYEDQRNFWSKVQCRYKYMDSGESKHLTRMIRAAYYSVVSHLDFHIGRVLDALGPEIDNTLIVFSSDHGEMLGDFGCYGKRSMLDASVKVPMLARLPGTFEAGAKTSQAASLLDLFPTFLEIAGGSVNETIEGISLQRLQDRDPSERFVHSQFSQNQLGLYMVANKDWKYIYSAPDDKEWLYKDGCESVNLANDSDYADVLASVRQLAIDRFKKDGYDQAIEGDDWARFPKAEFPSDPNDGLLFQDPPTLQPSIGALGPDYARNEIDKSRDEFNILRRLGQRSMLTLEEIREAEAATRHS</sequence>
<dbReference type="GO" id="GO:0005737">
    <property type="term" value="C:cytoplasm"/>
    <property type="evidence" value="ECO:0007669"/>
    <property type="project" value="TreeGrafter"/>
</dbReference>
<evidence type="ECO:0000256" key="2">
    <source>
        <dbReference type="ARBA" id="ARBA00022801"/>
    </source>
</evidence>
<name>A0A927FAA1_9BACT</name>
<reference evidence="4" key="1">
    <citation type="submission" date="2020-09" db="EMBL/GenBank/DDBJ databases">
        <title>Pelagicoccus enzymogenes sp. nov. with an EPS production, isolated from marine sediment.</title>
        <authorList>
            <person name="Feng X."/>
        </authorList>
    </citation>
    <scope>NUCLEOTIDE SEQUENCE</scope>
    <source>
        <strain evidence="4">NFK12</strain>
    </source>
</reference>
<dbReference type="InterPro" id="IPR017850">
    <property type="entry name" value="Alkaline_phosphatase_core_sf"/>
</dbReference>
<dbReference type="RefSeq" id="WP_191617154.1">
    <property type="nucleotide sequence ID" value="NZ_JACYFG010000032.1"/>
</dbReference>
<gene>
    <name evidence="4" type="ORF">IEN85_11090</name>
</gene>
<dbReference type="PANTHER" id="PTHR45953">
    <property type="entry name" value="IDURONATE 2-SULFATASE"/>
    <property type="match status" value="1"/>
</dbReference>
<accession>A0A927FAA1</accession>
<dbReference type="Proteomes" id="UP000622317">
    <property type="component" value="Unassembled WGS sequence"/>
</dbReference>
<dbReference type="InterPro" id="IPR000917">
    <property type="entry name" value="Sulfatase_N"/>
</dbReference>
<dbReference type="AlphaFoldDB" id="A0A927FAA1"/>
<dbReference type="GO" id="GO:0008484">
    <property type="term" value="F:sulfuric ester hydrolase activity"/>
    <property type="evidence" value="ECO:0007669"/>
    <property type="project" value="TreeGrafter"/>
</dbReference>
<dbReference type="Gene3D" id="3.40.720.10">
    <property type="entry name" value="Alkaline Phosphatase, subunit A"/>
    <property type="match status" value="1"/>
</dbReference>
<dbReference type="EMBL" id="JACYFG010000032">
    <property type="protein sequence ID" value="MBD5780035.1"/>
    <property type="molecule type" value="Genomic_DNA"/>
</dbReference>
<evidence type="ECO:0000313" key="5">
    <source>
        <dbReference type="Proteomes" id="UP000622317"/>
    </source>
</evidence>
<evidence type="ECO:0000259" key="3">
    <source>
        <dbReference type="Pfam" id="PF00884"/>
    </source>
</evidence>
<keyword evidence="2 4" id="KW-0378">Hydrolase</keyword>
<comment type="caution">
    <text evidence="4">The sequence shown here is derived from an EMBL/GenBank/DDBJ whole genome shotgun (WGS) entry which is preliminary data.</text>
</comment>
<feature type="domain" description="Sulfatase N-terminal" evidence="3">
    <location>
        <begin position="6"/>
        <end position="348"/>
    </location>
</feature>
<organism evidence="4 5">
    <name type="scientific">Pelagicoccus enzymogenes</name>
    <dbReference type="NCBI Taxonomy" id="2773457"/>
    <lineage>
        <taxon>Bacteria</taxon>
        <taxon>Pseudomonadati</taxon>
        <taxon>Verrucomicrobiota</taxon>
        <taxon>Opitutia</taxon>
        <taxon>Puniceicoccales</taxon>
        <taxon>Pelagicoccaceae</taxon>
        <taxon>Pelagicoccus</taxon>
    </lineage>
</organism>
<keyword evidence="5" id="KW-1185">Reference proteome</keyword>
<evidence type="ECO:0000256" key="1">
    <source>
        <dbReference type="ARBA" id="ARBA00022723"/>
    </source>
</evidence>
<evidence type="ECO:0000313" key="4">
    <source>
        <dbReference type="EMBL" id="MBD5780035.1"/>
    </source>
</evidence>
<dbReference type="PANTHER" id="PTHR45953:SF1">
    <property type="entry name" value="IDURONATE 2-SULFATASE"/>
    <property type="match status" value="1"/>
</dbReference>
<proteinExistence type="predicted"/>
<dbReference type="GO" id="GO:0046872">
    <property type="term" value="F:metal ion binding"/>
    <property type="evidence" value="ECO:0007669"/>
    <property type="project" value="UniProtKB-KW"/>
</dbReference>
<dbReference type="Pfam" id="PF00884">
    <property type="entry name" value="Sulfatase"/>
    <property type="match status" value="1"/>
</dbReference>
<keyword evidence="1" id="KW-0479">Metal-binding</keyword>
<dbReference type="SUPFAM" id="SSF53649">
    <property type="entry name" value="Alkaline phosphatase-like"/>
    <property type="match status" value="1"/>
</dbReference>